<dbReference type="Proteomes" id="UP000221222">
    <property type="component" value="Unassembled WGS sequence"/>
</dbReference>
<sequence length="73" mass="8029">MPNKKNSADKKKPHQFDIALALASSAVDATASKYDYKGNSNAKYKQFLKDNMQMITTFGFPGISASGIRIKKT</sequence>
<evidence type="ECO:0000313" key="3">
    <source>
        <dbReference type="Proteomes" id="UP000221222"/>
    </source>
</evidence>
<reference evidence="1 4" key="2">
    <citation type="submission" date="2018-08" db="EMBL/GenBank/DDBJ databases">
        <title>Complete genome of the Arcobacter molluscorum type strain LMG 25693.</title>
        <authorList>
            <person name="Miller W.G."/>
            <person name="Yee E."/>
            <person name="Bono J.L."/>
        </authorList>
    </citation>
    <scope>NUCLEOTIDE SEQUENCE [LARGE SCALE GENOMIC DNA]</scope>
    <source>
        <strain evidence="1 4">CECT 7696</strain>
    </source>
</reference>
<evidence type="ECO:0000313" key="1">
    <source>
        <dbReference type="EMBL" id="AXX92859.1"/>
    </source>
</evidence>
<dbReference type="RefSeq" id="WP_099341753.1">
    <property type="nucleotide sequence ID" value="NZ_CP032098.1"/>
</dbReference>
<dbReference type="EMBL" id="CP032098">
    <property type="protein sequence ID" value="AXX92859.1"/>
    <property type="molecule type" value="Genomic_DNA"/>
</dbReference>
<protein>
    <submittedName>
        <fullName evidence="2">Uncharacterized protein</fullName>
    </submittedName>
</protein>
<reference evidence="2 3" key="1">
    <citation type="submission" date="2017-09" db="EMBL/GenBank/DDBJ databases">
        <title>Arcobacter canalis sp. nov., a new species isolated from a water canal contaminated with urban sewage.</title>
        <authorList>
            <person name="Perez-Cataluna A."/>
            <person name="Salas-Masso N."/>
            <person name="Figueras M.J."/>
        </authorList>
    </citation>
    <scope>NUCLEOTIDE SEQUENCE [LARGE SCALE GENOMIC DNA]</scope>
    <source>
        <strain evidence="2 3">F98-3</strain>
    </source>
</reference>
<proteinExistence type="predicted"/>
<evidence type="ECO:0000313" key="4">
    <source>
        <dbReference type="Proteomes" id="UP000262712"/>
    </source>
</evidence>
<keyword evidence="3" id="KW-1185">Reference proteome</keyword>
<dbReference type="Proteomes" id="UP000262712">
    <property type="component" value="Chromosome"/>
</dbReference>
<organism evidence="2 3">
    <name type="scientific">Malaciobacter molluscorum LMG 25693</name>
    <dbReference type="NCBI Taxonomy" id="870501"/>
    <lineage>
        <taxon>Bacteria</taxon>
        <taxon>Pseudomonadati</taxon>
        <taxon>Campylobacterota</taxon>
        <taxon>Epsilonproteobacteria</taxon>
        <taxon>Campylobacterales</taxon>
        <taxon>Arcobacteraceae</taxon>
        <taxon>Malaciobacter</taxon>
    </lineage>
</organism>
<accession>A0A2G1DJL6</accession>
<gene>
    <name evidence="1" type="ORF">AMOL_1896</name>
    <name evidence="2" type="ORF">CPU12_03785</name>
</gene>
<dbReference type="AlphaFoldDB" id="A0A2G1DJL6"/>
<name>A0A2G1DJL6_9BACT</name>
<dbReference type="KEGG" id="amol:AMOL_1896"/>
<dbReference type="EMBL" id="NXFY01000004">
    <property type="protein sequence ID" value="PHO18695.1"/>
    <property type="molecule type" value="Genomic_DNA"/>
</dbReference>
<evidence type="ECO:0000313" key="2">
    <source>
        <dbReference type="EMBL" id="PHO18695.1"/>
    </source>
</evidence>